<evidence type="ECO:0000256" key="4">
    <source>
        <dbReference type="ARBA" id="ARBA00023242"/>
    </source>
</evidence>
<feature type="domain" description="Essential protein Yae1 N-terminal" evidence="5">
    <location>
        <begin position="40"/>
        <end position="78"/>
    </location>
</feature>
<evidence type="ECO:0000256" key="1">
    <source>
        <dbReference type="ARBA" id="ARBA00004123"/>
    </source>
</evidence>
<dbReference type="PANTHER" id="PTHR18829:SF0">
    <property type="entry name" value="PROTEIN YAE1 HOMOLOG"/>
    <property type="match status" value="1"/>
</dbReference>
<dbReference type="Pfam" id="PF09811">
    <property type="entry name" value="Yae1_N"/>
    <property type="match status" value="1"/>
</dbReference>
<organism evidence="6 7">
    <name type="scientific">Betta splendens</name>
    <name type="common">Siamese fighting fish</name>
    <dbReference type="NCBI Taxonomy" id="158456"/>
    <lineage>
        <taxon>Eukaryota</taxon>
        <taxon>Metazoa</taxon>
        <taxon>Chordata</taxon>
        <taxon>Craniata</taxon>
        <taxon>Vertebrata</taxon>
        <taxon>Euteleostomi</taxon>
        <taxon>Actinopterygii</taxon>
        <taxon>Neopterygii</taxon>
        <taxon>Teleostei</taxon>
        <taxon>Neoteleostei</taxon>
        <taxon>Acanthomorphata</taxon>
        <taxon>Anabantaria</taxon>
        <taxon>Anabantiformes</taxon>
        <taxon>Anabantoidei</taxon>
        <taxon>Osphronemidae</taxon>
        <taxon>Betta</taxon>
    </lineage>
</organism>
<dbReference type="PANTHER" id="PTHR18829">
    <property type="entry name" value="PROTEIN YAE1 HOMOLOG"/>
    <property type="match status" value="1"/>
</dbReference>
<comment type="subcellular location">
    <subcellularLocation>
        <location evidence="2">Cytoplasm</location>
    </subcellularLocation>
    <subcellularLocation>
        <location evidence="1">Nucleus</location>
    </subcellularLocation>
</comment>
<dbReference type="Proteomes" id="UP000515150">
    <property type="component" value="Chromosome 4"/>
</dbReference>
<dbReference type="OrthoDB" id="20086at2759"/>
<evidence type="ECO:0000313" key="6">
    <source>
        <dbReference type="Proteomes" id="UP000515150"/>
    </source>
</evidence>
<dbReference type="KEGG" id="bspl:114854781"/>
<accession>A0A6P7MFG4</accession>
<proteinExistence type="predicted"/>
<dbReference type="InterPro" id="IPR019191">
    <property type="entry name" value="Essential_protein_Yae1_N"/>
</dbReference>
<evidence type="ECO:0000313" key="7">
    <source>
        <dbReference type="RefSeq" id="XP_029005305.1"/>
    </source>
</evidence>
<keyword evidence="3" id="KW-0963">Cytoplasm</keyword>
<evidence type="ECO:0000256" key="2">
    <source>
        <dbReference type="ARBA" id="ARBA00004496"/>
    </source>
</evidence>
<sequence length="214" mass="23411">MSWVKAALFTGDDVFDENADELNLQSKEWISNMKKRVKDGYVDGADAGEEASLQVGFNLGFREGAAQTAAVGRLKGIVSAIWCWCQIQCSENPVPASVTGLLQEVSQHEDKIMDNLRKALEHPPPSMSDVSESMDELEVEPADSDCCGEGCKNTGCCRRGENMDVVTPHSHFTCTDCSSEESLNHLIQRCIDVVSELGLPQELIDQIQALTSTQ</sequence>
<dbReference type="GO" id="GO:0005634">
    <property type="term" value="C:nucleus"/>
    <property type="evidence" value="ECO:0007669"/>
    <property type="project" value="UniProtKB-SubCell"/>
</dbReference>
<name>A0A6P7MFG4_BETSP</name>
<keyword evidence="6" id="KW-1185">Reference proteome</keyword>
<dbReference type="InParanoid" id="A0A6P7MFG4"/>
<keyword evidence="4" id="KW-0539">Nucleus</keyword>
<dbReference type="InterPro" id="IPR038881">
    <property type="entry name" value="Yae1-like"/>
</dbReference>
<evidence type="ECO:0000259" key="5">
    <source>
        <dbReference type="Pfam" id="PF09811"/>
    </source>
</evidence>
<evidence type="ECO:0000256" key="3">
    <source>
        <dbReference type="ARBA" id="ARBA00022490"/>
    </source>
</evidence>
<dbReference type="GeneID" id="114854781"/>
<dbReference type="RefSeq" id="XP_029005305.1">
    <property type="nucleotide sequence ID" value="XM_029149472.2"/>
</dbReference>
<dbReference type="CTD" id="406416"/>
<protein>
    <submittedName>
        <fullName evidence="7">OTU deubiquitinase with linear linkage specificity a</fullName>
    </submittedName>
</protein>
<dbReference type="GO" id="GO:0005737">
    <property type="term" value="C:cytoplasm"/>
    <property type="evidence" value="ECO:0007669"/>
    <property type="project" value="UniProtKB-SubCell"/>
</dbReference>
<reference evidence="7" key="1">
    <citation type="submission" date="2025-08" db="UniProtKB">
        <authorList>
            <consortium name="RefSeq"/>
        </authorList>
    </citation>
    <scope>IDENTIFICATION</scope>
</reference>
<dbReference type="AlphaFoldDB" id="A0A6P7MFG4"/>
<gene>
    <name evidence="7" type="primary">otulina</name>
</gene>